<organism evidence="2 3">
    <name type="scientific">Endocarpon pusillum</name>
    <dbReference type="NCBI Taxonomy" id="364733"/>
    <lineage>
        <taxon>Eukaryota</taxon>
        <taxon>Fungi</taxon>
        <taxon>Dikarya</taxon>
        <taxon>Ascomycota</taxon>
        <taxon>Pezizomycotina</taxon>
        <taxon>Eurotiomycetes</taxon>
        <taxon>Chaetothyriomycetidae</taxon>
        <taxon>Verrucariales</taxon>
        <taxon>Verrucariaceae</taxon>
        <taxon>Endocarpon</taxon>
    </lineage>
</organism>
<dbReference type="AlphaFoldDB" id="A0A8H7AVS7"/>
<comment type="caution">
    <text evidence="2">The sequence shown here is derived from an EMBL/GenBank/DDBJ whole genome shotgun (WGS) entry which is preliminary data.</text>
</comment>
<reference evidence="2" key="1">
    <citation type="submission" date="2020-02" db="EMBL/GenBank/DDBJ databases">
        <authorList>
            <person name="Palmer J.M."/>
        </authorList>
    </citation>
    <scope>NUCLEOTIDE SEQUENCE</scope>
    <source>
        <strain evidence="2">EPUS1.4</strain>
        <tissue evidence="2">Thallus</tissue>
    </source>
</reference>
<proteinExistence type="predicted"/>
<dbReference type="Proteomes" id="UP000606974">
    <property type="component" value="Unassembled WGS sequence"/>
</dbReference>
<sequence>MAPMSDSPIPWQMADGRSNATLPGNLTSVRATVSLSMNFAQKIFDGGDYPFDGIS</sequence>
<dbReference type="EMBL" id="JAACFV010000003">
    <property type="protein sequence ID" value="KAF7513891.1"/>
    <property type="molecule type" value="Genomic_DNA"/>
</dbReference>
<gene>
    <name evidence="2" type="ORF">GJ744_006505</name>
</gene>
<evidence type="ECO:0000256" key="1">
    <source>
        <dbReference type="SAM" id="MobiDB-lite"/>
    </source>
</evidence>
<protein>
    <submittedName>
        <fullName evidence="2">Uncharacterized protein</fullName>
    </submittedName>
</protein>
<keyword evidence="3" id="KW-1185">Reference proteome</keyword>
<accession>A0A8H7AVS7</accession>
<evidence type="ECO:0000313" key="3">
    <source>
        <dbReference type="Proteomes" id="UP000606974"/>
    </source>
</evidence>
<feature type="region of interest" description="Disordered" evidence="1">
    <location>
        <begin position="1"/>
        <end position="20"/>
    </location>
</feature>
<name>A0A8H7AVS7_9EURO</name>
<evidence type="ECO:0000313" key="2">
    <source>
        <dbReference type="EMBL" id="KAF7513891.1"/>
    </source>
</evidence>